<evidence type="ECO:0000313" key="2">
    <source>
        <dbReference type="Proteomes" id="UP001139516"/>
    </source>
</evidence>
<gene>
    <name evidence="1" type="ORF">M0638_13780</name>
</gene>
<protein>
    <submittedName>
        <fullName evidence="1">Uncharacterized protein</fullName>
    </submittedName>
</protein>
<dbReference type="AlphaFoldDB" id="A0A9X1Y9A7"/>
<organism evidence="1 2">
    <name type="scientific">Roseomonas acroporae</name>
    <dbReference type="NCBI Taxonomy" id="2937791"/>
    <lineage>
        <taxon>Bacteria</taxon>
        <taxon>Pseudomonadati</taxon>
        <taxon>Pseudomonadota</taxon>
        <taxon>Alphaproteobacteria</taxon>
        <taxon>Acetobacterales</taxon>
        <taxon>Roseomonadaceae</taxon>
        <taxon>Roseomonas</taxon>
    </lineage>
</organism>
<dbReference type="Proteomes" id="UP001139516">
    <property type="component" value="Unassembled WGS sequence"/>
</dbReference>
<name>A0A9X1Y9A7_9PROT</name>
<accession>A0A9X1Y9A7</accession>
<comment type="caution">
    <text evidence="1">The sequence shown here is derived from an EMBL/GenBank/DDBJ whole genome shotgun (WGS) entry which is preliminary data.</text>
</comment>
<reference evidence="1" key="1">
    <citation type="submission" date="2022-04" db="EMBL/GenBank/DDBJ databases">
        <title>Roseomonas acroporae sp. nov., isolated from coral Acropora digitifera.</title>
        <authorList>
            <person name="Sun H."/>
        </authorList>
    </citation>
    <scope>NUCLEOTIDE SEQUENCE</scope>
    <source>
        <strain evidence="1">NAR14</strain>
    </source>
</reference>
<keyword evidence="2" id="KW-1185">Reference proteome</keyword>
<sequence>MPLTLVVHDLDMPGTATSPDALRAFHDAIWELAPTHWHVSSCSVLLNTSVSPTYLRDVLVRALGRAGGTPGLMLVTRVSDNAAWCGLPAEGEQWLRATVE</sequence>
<evidence type="ECO:0000313" key="1">
    <source>
        <dbReference type="EMBL" id="MCK8785455.1"/>
    </source>
</evidence>
<dbReference type="EMBL" id="JALPRX010000057">
    <property type="protein sequence ID" value="MCK8785455.1"/>
    <property type="molecule type" value="Genomic_DNA"/>
</dbReference>
<proteinExistence type="predicted"/>
<dbReference type="RefSeq" id="WP_248667573.1">
    <property type="nucleotide sequence ID" value="NZ_JALPRX010000057.1"/>
</dbReference>